<feature type="binding site" evidence="6">
    <location>
        <begin position="272"/>
        <end position="275"/>
    </location>
    <ligand>
        <name>GTP</name>
        <dbReference type="ChEBI" id="CHEBI:37565"/>
    </ligand>
</feature>
<organism evidence="9 10">
    <name type="scientific">Agaricus bisporus var. burnettii (strain JB137-S8 / ATCC MYA-4627 / FGSC 10392)</name>
    <name type="common">White button mushroom</name>
    <dbReference type="NCBI Taxonomy" id="597362"/>
    <lineage>
        <taxon>Eukaryota</taxon>
        <taxon>Fungi</taxon>
        <taxon>Dikarya</taxon>
        <taxon>Basidiomycota</taxon>
        <taxon>Agaricomycotina</taxon>
        <taxon>Agaricomycetes</taxon>
        <taxon>Agaricomycetidae</taxon>
        <taxon>Agaricales</taxon>
        <taxon>Agaricineae</taxon>
        <taxon>Agaricaceae</taxon>
        <taxon>Agaricus</taxon>
    </lineage>
</organism>
<keyword evidence="10" id="KW-1185">Reference proteome</keyword>
<keyword evidence="2 7" id="KW-0479">Metal-binding</keyword>
<dbReference type="EMBL" id="JH971425">
    <property type="protein sequence ID" value="EKM74865.1"/>
    <property type="molecule type" value="Genomic_DNA"/>
</dbReference>
<dbReference type="SUPFAM" id="SSF52540">
    <property type="entry name" value="P-loop containing nucleoside triphosphate hydrolases"/>
    <property type="match status" value="1"/>
</dbReference>
<dbReference type="GO" id="GO:0007188">
    <property type="term" value="P:adenylate cyclase-modulating G protein-coupled receptor signaling pathway"/>
    <property type="evidence" value="ECO:0007669"/>
    <property type="project" value="TreeGrafter"/>
</dbReference>
<accession>K5XK28</accession>
<comment type="similarity">
    <text evidence="1">Belongs to the G-alpha family. G(q) subfamily.</text>
</comment>
<feature type="region of interest" description="Disordered" evidence="8">
    <location>
        <begin position="1"/>
        <end position="32"/>
    </location>
</feature>
<dbReference type="GO" id="GO:0031683">
    <property type="term" value="F:G-protein beta/gamma-subunit complex binding"/>
    <property type="evidence" value="ECO:0007669"/>
    <property type="project" value="InterPro"/>
</dbReference>
<feature type="binding site" evidence="7">
    <location>
        <position position="184"/>
    </location>
    <ligand>
        <name>Mg(2+)</name>
        <dbReference type="ChEBI" id="CHEBI:18420"/>
    </ligand>
</feature>
<dbReference type="OMA" id="EDQRQLC"/>
<dbReference type="KEGG" id="abp:AGABI1DRAFT123478"/>
<reference evidence="10" key="1">
    <citation type="journal article" date="2012" name="Proc. Natl. Acad. Sci. U.S.A.">
        <title>Genome sequence of the button mushroom Agaricus bisporus reveals mechanisms governing adaptation to a humic-rich ecological niche.</title>
        <authorList>
            <person name="Morin E."/>
            <person name="Kohler A."/>
            <person name="Baker A.R."/>
            <person name="Foulongne-Oriol M."/>
            <person name="Lombard V."/>
            <person name="Nagy L.G."/>
            <person name="Ohm R.A."/>
            <person name="Patyshakuliyeva A."/>
            <person name="Brun A."/>
            <person name="Aerts A.L."/>
            <person name="Bailey A.M."/>
            <person name="Billette C."/>
            <person name="Coutinho P.M."/>
            <person name="Deakin G."/>
            <person name="Doddapaneni H."/>
            <person name="Floudas D."/>
            <person name="Grimwood J."/>
            <person name="Hilden K."/>
            <person name="Kuees U."/>
            <person name="LaButti K.M."/>
            <person name="Lapidus A."/>
            <person name="Lindquist E.A."/>
            <person name="Lucas S.M."/>
            <person name="Murat C."/>
            <person name="Riley R.W."/>
            <person name="Salamov A.A."/>
            <person name="Schmutz J."/>
            <person name="Subramanian V."/>
            <person name="Woesten H.A.B."/>
            <person name="Xu J."/>
            <person name="Eastwood D.C."/>
            <person name="Foster G.D."/>
            <person name="Sonnenberg A.S."/>
            <person name="Cullen D."/>
            <person name="de Vries R.P."/>
            <person name="Lundell T."/>
            <person name="Hibbett D.S."/>
            <person name="Henrissat B."/>
            <person name="Burton K.S."/>
            <person name="Kerrigan R.W."/>
            <person name="Challen M.P."/>
            <person name="Grigoriev I.V."/>
            <person name="Martin F."/>
        </authorList>
    </citation>
    <scope>NUCLEOTIDE SEQUENCE [LARGE SCALE GENOMIC DNA]</scope>
    <source>
        <strain evidence="10">JB137-S8 / ATCC MYA-4627 / FGSC 10392</strain>
    </source>
</reference>
<dbReference type="SMART" id="SM00275">
    <property type="entry name" value="G_alpha"/>
    <property type="match status" value="1"/>
</dbReference>
<evidence type="ECO:0000256" key="5">
    <source>
        <dbReference type="ARBA" id="ARBA00023224"/>
    </source>
</evidence>
<dbReference type="GO" id="GO:0003924">
    <property type="term" value="F:GTPase activity"/>
    <property type="evidence" value="ECO:0007669"/>
    <property type="project" value="InterPro"/>
</dbReference>
<feature type="binding site" evidence="6">
    <location>
        <begin position="153"/>
        <end position="154"/>
    </location>
    <ligand>
        <name>GTP</name>
        <dbReference type="ChEBI" id="CHEBI:37565"/>
    </ligand>
</feature>
<dbReference type="GO" id="GO:0005737">
    <property type="term" value="C:cytoplasm"/>
    <property type="evidence" value="ECO:0007669"/>
    <property type="project" value="TreeGrafter"/>
</dbReference>
<evidence type="ECO:0000256" key="4">
    <source>
        <dbReference type="ARBA" id="ARBA00023134"/>
    </source>
</evidence>
<dbReference type="OrthoDB" id="5817230at2759"/>
<evidence type="ECO:0000256" key="8">
    <source>
        <dbReference type="SAM" id="MobiDB-lite"/>
    </source>
</evidence>
<dbReference type="InParanoid" id="K5XK28"/>
<sequence>MGCAQSNALQEDFFEYSPPPNPPSSKNNKLRPNSKKEIQVLLLGASQSGKSTFLKQLKLVYEGNLKQQELHAYREIILANTIQSLRDVLEAMPRLELQVSDANIIHREAVLKSATRLDFHPLSRQLANAIRTVLNDSNVKEAISRSRWCQVNDSAVYYFEAIDRISSADYRPTDSDILHSYAKTTGISRTTFKVADCLYHVFDVGGTRSERRKWIHCFEKTSAVVFLVALSEYNQKLNEDESVNRMQESLTLFNSICNSSWFVDSTLVLLLNKVDLFIEKLHHSPMCEYFPDYTGGADYEAACVYLLRRFASLLKSSTKKIYAHYICATDPQQAKLTIREIQNDLLQHHMDGCNSL</sequence>
<evidence type="ECO:0000256" key="7">
    <source>
        <dbReference type="PIRSR" id="PIRSR601019-2"/>
    </source>
</evidence>
<keyword evidence="4 6" id="KW-0342">GTP-binding</keyword>
<dbReference type="PRINTS" id="PR00318">
    <property type="entry name" value="GPROTEINA"/>
</dbReference>
<dbReference type="CDD" id="cd00066">
    <property type="entry name" value="G-alpha"/>
    <property type="match status" value="1"/>
</dbReference>
<keyword evidence="5" id="KW-0807">Transducer</keyword>
<dbReference type="HOGENOM" id="CLU_014184_6_0_1"/>
<dbReference type="FunFam" id="3.40.50.300:FF:000051">
    <property type="entry name" value="Guanine nucleotide-binding protein subunit alpha"/>
    <property type="match status" value="1"/>
</dbReference>
<dbReference type="RefSeq" id="XP_007334475.1">
    <property type="nucleotide sequence ID" value="XM_007334413.1"/>
</dbReference>
<dbReference type="GO" id="GO:0046872">
    <property type="term" value="F:metal ion binding"/>
    <property type="evidence" value="ECO:0007669"/>
    <property type="project" value="UniProtKB-KW"/>
</dbReference>
<feature type="binding site" evidence="6">
    <location>
        <position position="328"/>
    </location>
    <ligand>
        <name>GTP</name>
        <dbReference type="ChEBI" id="CHEBI:37565"/>
    </ligand>
</feature>
<dbReference type="Proteomes" id="UP000008493">
    <property type="component" value="Unassembled WGS sequence"/>
</dbReference>
<evidence type="ECO:0000256" key="2">
    <source>
        <dbReference type="ARBA" id="ARBA00022723"/>
    </source>
</evidence>
<evidence type="ECO:0000256" key="1">
    <source>
        <dbReference type="ARBA" id="ARBA00007976"/>
    </source>
</evidence>
<dbReference type="Gene3D" id="1.10.400.10">
    <property type="entry name" value="GI Alpha 1, domain 2-like"/>
    <property type="match status" value="1"/>
</dbReference>
<dbReference type="InterPro" id="IPR011025">
    <property type="entry name" value="GproteinA_insert"/>
</dbReference>
<keyword evidence="7" id="KW-0460">Magnesium</keyword>
<dbReference type="GO" id="GO:0001664">
    <property type="term" value="F:G protein-coupled receptor binding"/>
    <property type="evidence" value="ECO:0007669"/>
    <property type="project" value="TreeGrafter"/>
</dbReference>
<evidence type="ECO:0000256" key="6">
    <source>
        <dbReference type="PIRSR" id="PIRSR601019-1"/>
    </source>
</evidence>
<keyword evidence="3 6" id="KW-0547">Nucleotide-binding</keyword>
<feature type="binding site" evidence="7">
    <location>
        <position position="51"/>
    </location>
    <ligand>
        <name>Mg(2+)</name>
        <dbReference type="ChEBI" id="CHEBI:18420"/>
    </ligand>
</feature>
<gene>
    <name evidence="9" type="ORF">AGABI1DRAFT_123478</name>
</gene>
<dbReference type="InterPro" id="IPR027417">
    <property type="entry name" value="P-loop_NTPase"/>
</dbReference>
<dbReference type="eggNOG" id="KOG0082">
    <property type="taxonomic scope" value="Eukaryota"/>
</dbReference>
<dbReference type="PANTHER" id="PTHR10218">
    <property type="entry name" value="GTP-BINDING PROTEIN ALPHA SUBUNIT"/>
    <property type="match status" value="1"/>
</dbReference>
<dbReference type="PANTHER" id="PTHR10218:SF302">
    <property type="entry name" value="GUANINE NUCLEOTIDE-BINDING PROTEIN ALPHA-5 SUBUNIT"/>
    <property type="match status" value="1"/>
</dbReference>
<dbReference type="Pfam" id="PF00503">
    <property type="entry name" value="G-alpha"/>
    <property type="match status" value="1"/>
</dbReference>
<dbReference type="SUPFAM" id="SSF47895">
    <property type="entry name" value="Transducin (alpha subunit), insertion domain"/>
    <property type="match status" value="1"/>
</dbReference>
<name>K5XK28_AGABU</name>
<dbReference type="Gene3D" id="3.40.50.300">
    <property type="entry name" value="P-loop containing nucleotide triphosphate hydrolases"/>
    <property type="match status" value="1"/>
</dbReference>
<evidence type="ECO:0000313" key="9">
    <source>
        <dbReference type="EMBL" id="EKM74865.1"/>
    </source>
</evidence>
<dbReference type="GO" id="GO:0005525">
    <property type="term" value="F:GTP binding"/>
    <property type="evidence" value="ECO:0007669"/>
    <property type="project" value="UniProtKB-KW"/>
</dbReference>
<evidence type="ECO:0000313" key="10">
    <source>
        <dbReference type="Proteomes" id="UP000008493"/>
    </source>
</evidence>
<dbReference type="InterPro" id="IPR001019">
    <property type="entry name" value="Gprotein_alpha_su"/>
</dbReference>
<dbReference type="STRING" id="597362.K5XK28"/>
<feature type="binding site" evidence="6">
    <location>
        <begin position="178"/>
        <end position="184"/>
    </location>
    <ligand>
        <name>GTP</name>
        <dbReference type="ChEBI" id="CHEBI:37565"/>
    </ligand>
</feature>
<proteinExistence type="inferred from homology"/>
<dbReference type="AlphaFoldDB" id="K5XK28"/>
<protein>
    <submittedName>
        <fullName evidence="9">Uncharacterized protein</fullName>
    </submittedName>
</protein>
<evidence type="ECO:0000256" key="3">
    <source>
        <dbReference type="ARBA" id="ARBA00022741"/>
    </source>
</evidence>
<dbReference type="GO" id="GO:0005834">
    <property type="term" value="C:heterotrimeric G-protein complex"/>
    <property type="evidence" value="ECO:0007669"/>
    <property type="project" value="TreeGrafter"/>
</dbReference>
<dbReference type="PROSITE" id="PS51882">
    <property type="entry name" value="G_ALPHA"/>
    <property type="match status" value="1"/>
</dbReference>
<dbReference type="GeneID" id="18826004"/>